<protein>
    <submittedName>
        <fullName evidence="3">Uncharacterized protein</fullName>
    </submittedName>
</protein>
<proteinExistence type="predicted"/>
<accession>A0A820AR38</accession>
<keyword evidence="2" id="KW-1133">Transmembrane helix</keyword>
<name>A0A820AR38_9BILA</name>
<feature type="compositionally biased region" description="Low complexity" evidence="1">
    <location>
        <begin position="109"/>
        <end position="154"/>
    </location>
</feature>
<evidence type="ECO:0000313" key="3">
    <source>
        <dbReference type="EMBL" id="CAF4180223.1"/>
    </source>
</evidence>
<organism evidence="3 4">
    <name type="scientific">Rotaria socialis</name>
    <dbReference type="NCBI Taxonomy" id="392032"/>
    <lineage>
        <taxon>Eukaryota</taxon>
        <taxon>Metazoa</taxon>
        <taxon>Spiralia</taxon>
        <taxon>Gnathifera</taxon>
        <taxon>Rotifera</taxon>
        <taxon>Eurotatoria</taxon>
        <taxon>Bdelloidea</taxon>
        <taxon>Philodinida</taxon>
        <taxon>Philodinidae</taxon>
        <taxon>Rotaria</taxon>
    </lineage>
</organism>
<reference evidence="3" key="1">
    <citation type="submission" date="2021-02" db="EMBL/GenBank/DDBJ databases">
        <authorList>
            <person name="Nowell W R."/>
        </authorList>
    </citation>
    <scope>NUCLEOTIDE SEQUENCE</scope>
</reference>
<evidence type="ECO:0000313" key="4">
    <source>
        <dbReference type="Proteomes" id="UP000663873"/>
    </source>
</evidence>
<feature type="non-terminal residue" evidence="3">
    <location>
        <position position="1"/>
    </location>
</feature>
<gene>
    <name evidence="3" type="ORF">UJA718_LOCUS5264</name>
</gene>
<sequence>QLSGRKGWCLFCSALAVGLIVSVAIVTVLALELGRGTTTSTTVTSECHNTFTLGIESFTSQYPMQQYFMEYPFLVHLQSDVTTLSVSTFGYPHLCIYIYGYPKVDAPNRQQQRQLHQRQQQQQQQQQRQPQQLLQQQAHQHQQQPKLQQQQQQQLPLRLRRPALRLQQLQLQLEVPTTTATTSPPCTKTPNVAGAIFSFSTASIPLTYTRYSYGFTASDSSSTVTFIITGDSGPGQHYWLIDDVSVNDTRNNTDLLTNGDFDDGTFNGWTQFCATDANCGNGFYGQLTNSPCRSAPKCYMDKCKNGGFYDYLLQSFETVSGNYYILSFYIRAFANGGSHLAYVMLS</sequence>
<feature type="region of interest" description="Disordered" evidence="1">
    <location>
        <begin position="108"/>
        <end position="154"/>
    </location>
</feature>
<dbReference type="AlphaFoldDB" id="A0A820AR38"/>
<keyword evidence="2" id="KW-0472">Membrane</keyword>
<dbReference type="Gene3D" id="2.60.120.260">
    <property type="entry name" value="Galactose-binding domain-like"/>
    <property type="match status" value="1"/>
</dbReference>
<keyword evidence="4" id="KW-1185">Reference proteome</keyword>
<feature type="transmembrane region" description="Helical" evidence="2">
    <location>
        <begin position="7"/>
        <end position="31"/>
    </location>
</feature>
<dbReference type="Proteomes" id="UP000663873">
    <property type="component" value="Unassembled WGS sequence"/>
</dbReference>
<comment type="caution">
    <text evidence="3">The sequence shown here is derived from an EMBL/GenBank/DDBJ whole genome shotgun (WGS) entry which is preliminary data.</text>
</comment>
<dbReference type="EMBL" id="CAJOBP010000451">
    <property type="protein sequence ID" value="CAF4180223.1"/>
    <property type="molecule type" value="Genomic_DNA"/>
</dbReference>
<evidence type="ECO:0000256" key="2">
    <source>
        <dbReference type="SAM" id="Phobius"/>
    </source>
</evidence>
<evidence type="ECO:0000256" key="1">
    <source>
        <dbReference type="SAM" id="MobiDB-lite"/>
    </source>
</evidence>
<keyword evidence="2" id="KW-0812">Transmembrane</keyword>